<protein>
    <submittedName>
        <fullName evidence="3">Uncharacterized protein</fullName>
    </submittedName>
</protein>
<feature type="chain" id="PRO_5035680906" evidence="1">
    <location>
        <begin position="16"/>
        <end position="293"/>
    </location>
</feature>
<dbReference type="PANTHER" id="PTHR21113:SF4">
    <property type="entry name" value="CHITIN-BINDING TYPE-4 DOMAIN-CONTAINING PROTEIN"/>
    <property type="match status" value="1"/>
</dbReference>
<dbReference type="AlphaFoldDB" id="A0A7S2W2Z1"/>
<organism evidence="3">
    <name type="scientific">Mucochytrium quahogii</name>
    <dbReference type="NCBI Taxonomy" id="96639"/>
    <lineage>
        <taxon>Eukaryota</taxon>
        <taxon>Sar</taxon>
        <taxon>Stramenopiles</taxon>
        <taxon>Bigyra</taxon>
        <taxon>Labyrinthulomycetes</taxon>
        <taxon>Thraustochytrida</taxon>
        <taxon>Thraustochytriidae</taxon>
        <taxon>Mucochytrium</taxon>
    </lineage>
</organism>
<sequence>MRLLLVCCCVCAVVGWDNSASAIAEVIKVLDSNKEFFDKEMFVVRSYPKGKPRESTMYRYKDFRKALEIMYTIGVGNKRVFMGAQTPLGRVEYKYGLVNIATFLAQSVEESIRFDLCDQVSEDFGNEYFAVSNSCGQYEESYQDMQCVEAERHMQCKVDPMMHVIAMSNAKWKGAPGPLRCGPKTMYPFTGFWNFSADCGECTDYIGQLAGKEDSSKPYANMAGREDIEGCCWWGRGVLRENGICHVGKLNYFLGARAHQEKRMSLYPSIDFCKDPEAVCPRAKMDCRVVCMG</sequence>
<keyword evidence="1" id="KW-0732">Signal</keyword>
<reference evidence="3" key="1">
    <citation type="submission" date="2021-01" db="EMBL/GenBank/DDBJ databases">
        <authorList>
            <person name="Corre E."/>
            <person name="Pelletier E."/>
            <person name="Niang G."/>
            <person name="Scheremetjew M."/>
            <person name="Finn R."/>
            <person name="Kale V."/>
            <person name="Holt S."/>
            <person name="Cochrane G."/>
            <person name="Meng A."/>
            <person name="Brown T."/>
            <person name="Cohen L."/>
        </authorList>
    </citation>
    <scope>NUCLEOTIDE SEQUENCE</scope>
    <source>
        <strain evidence="3">NY070348D</strain>
    </source>
</reference>
<evidence type="ECO:0000313" key="2">
    <source>
        <dbReference type="EMBL" id="CAD9664416.1"/>
    </source>
</evidence>
<evidence type="ECO:0000256" key="1">
    <source>
        <dbReference type="SAM" id="SignalP"/>
    </source>
</evidence>
<dbReference type="PANTHER" id="PTHR21113">
    <property type="entry name" value="AGAP001705-PA"/>
    <property type="match status" value="1"/>
</dbReference>
<proteinExistence type="predicted"/>
<dbReference type="EMBL" id="HBHK01001671">
    <property type="protein sequence ID" value="CAD9664430.1"/>
    <property type="molecule type" value="Transcribed_RNA"/>
</dbReference>
<dbReference type="EMBL" id="HBHK01001659">
    <property type="protein sequence ID" value="CAD9664416.1"/>
    <property type="molecule type" value="Transcribed_RNA"/>
</dbReference>
<evidence type="ECO:0000313" key="3">
    <source>
        <dbReference type="EMBL" id="CAD9664430.1"/>
    </source>
</evidence>
<feature type="signal peptide" evidence="1">
    <location>
        <begin position="1"/>
        <end position="15"/>
    </location>
</feature>
<name>A0A7S2W2Z1_9STRA</name>
<accession>A0A7S2W2Z1</accession>
<gene>
    <name evidence="2" type="ORF">QSP1433_LOCUS1016</name>
    <name evidence="3" type="ORF">QSP1433_LOCUS1020</name>
</gene>